<gene>
    <name evidence="7" type="ORF">P4G45_03665</name>
</gene>
<evidence type="ECO:0000256" key="4">
    <source>
        <dbReference type="ARBA" id="ARBA00022833"/>
    </source>
</evidence>
<accession>A0AAU7CYW5</accession>
<organism evidence="7">
    <name type="scientific">Edaphobacter paludis</name>
    <dbReference type="NCBI Taxonomy" id="3035702"/>
    <lineage>
        <taxon>Bacteria</taxon>
        <taxon>Pseudomonadati</taxon>
        <taxon>Acidobacteriota</taxon>
        <taxon>Terriglobia</taxon>
        <taxon>Terriglobales</taxon>
        <taxon>Acidobacteriaceae</taxon>
        <taxon>Edaphobacter</taxon>
    </lineage>
</organism>
<dbReference type="PANTHER" id="PTHR34858">
    <property type="entry name" value="CYSO-CYSTEINE PEPTIDASE"/>
    <property type="match status" value="1"/>
</dbReference>
<dbReference type="GO" id="GO:0006508">
    <property type="term" value="P:proteolysis"/>
    <property type="evidence" value="ECO:0007669"/>
    <property type="project" value="UniProtKB-KW"/>
</dbReference>
<dbReference type="Pfam" id="PF14464">
    <property type="entry name" value="Prok-JAB"/>
    <property type="match status" value="1"/>
</dbReference>
<dbReference type="KEGG" id="epl:P4G45_03665"/>
<keyword evidence="2" id="KW-0479">Metal-binding</keyword>
<dbReference type="CDD" id="cd08070">
    <property type="entry name" value="MPN_like"/>
    <property type="match status" value="1"/>
</dbReference>
<dbReference type="RefSeq" id="WP_348268328.1">
    <property type="nucleotide sequence ID" value="NZ_CP121194.1"/>
</dbReference>
<evidence type="ECO:0000256" key="2">
    <source>
        <dbReference type="ARBA" id="ARBA00022723"/>
    </source>
</evidence>
<dbReference type="InterPro" id="IPR051929">
    <property type="entry name" value="VirAsm_ModProt"/>
</dbReference>
<proteinExistence type="predicted"/>
<protein>
    <submittedName>
        <fullName evidence="7">M67 family metallopeptidase</fullName>
    </submittedName>
</protein>
<dbReference type="InterPro" id="IPR037518">
    <property type="entry name" value="MPN"/>
</dbReference>
<dbReference type="PANTHER" id="PTHR34858:SF1">
    <property type="entry name" value="CYSO-CYSTEINE PEPTIDASE"/>
    <property type="match status" value="1"/>
</dbReference>
<keyword evidence="3" id="KW-0378">Hydrolase</keyword>
<keyword evidence="5" id="KW-0482">Metalloprotease</keyword>
<dbReference type="FunFam" id="3.40.140.10:FF:000085">
    <property type="entry name" value="Mov34/MPN/PAD-1 family protein"/>
    <property type="match status" value="1"/>
</dbReference>
<dbReference type="SUPFAM" id="SSF102712">
    <property type="entry name" value="JAB1/MPN domain"/>
    <property type="match status" value="1"/>
</dbReference>
<evidence type="ECO:0000256" key="3">
    <source>
        <dbReference type="ARBA" id="ARBA00022801"/>
    </source>
</evidence>
<dbReference type="GO" id="GO:0008270">
    <property type="term" value="F:zinc ion binding"/>
    <property type="evidence" value="ECO:0007669"/>
    <property type="project" value="TreeGrafter"/>
</dbReference>
<sequence length="157" mass="17317">MLQISYADYGALRAHGEETYPHECCGVLLGKNEPGVGNRVHQLVRAGNTRTDSAHNRYNIAPQELVKIQRQARGLGLDIVGFYHSHPDHPAQWSPTDFAEAHWLGCSYIITSVDNGKAALTNSFLLTGTTEEDKKFEDEAIEIEIAEAQANNQKGQA</sequence>
<keyword evidence="1" id="KW-0645">Protease</keyword>
<evidence type="ECO:0000256" key="1">
    <source>
        <dbReference type="ARBA" id="ARBA00022670"/>
    </source>
</evidence>
<reference evidence="7" key="1">
    <citation type="submission" date="2023-03" db="EMBL/GenBank/DDBJ databases">
        <title>Edaphobacter sp.</title>
        <authorList>
            <person name="Huber K.J."/>
            <person name="Papendorf J."/>
            <person name="Pilke C."/>
            <person name="Bunk B."/>
            <person name="Sproeer C."/>
            <person name="Pester M."/>
        </authorList>
    </citation>
    <scope>NUCLEOTIDE SEQUENCE</scope>
    <source>
        <strain evidence="7">DSM 109919</strain>
    </source>
</reference>
<dbReference type="AlphaFoldDB" id="A0AAU7CYW5"/>
<dbReference type="GO" id="GO:0008235">
    <property type="term" value="F:metalloexopeptidase activity"/>
    <property type="evidence" value="ECO:0007669"/>
    <property type="project" value="TreeGrafter"/>
</dbReference>
<keyword evidence="4" id="KW-0862">Zinc</keyword>
<evidence type="ECO:0000313" key="7">
    <source>
        <dbReference type="EMBL" id="XBH10837.1"/>
    </source>
</evidence>
<dbReference type="InterPro" id="IPR000555">
    <property type="entry name" value="JAMM/MPN+_dom"/>
</dbReference>
<dbReference type="Gene3D" id="3.40.140.10">
    <property type="entry name" value="Cytidine Deaminase, domain 2"/>
    <property type="match status" value="1"/>
</dbReference>
<dbReference type="SMART" id="SM00232">
    <property type="entry name" value="JAB_MPN"/>
    <property type="match status" value="1"/>
</dbReference>
<dbReference type="EMBL" id="CP121194">
    <property type="protein sequence ID" value="XBH10837.1"/>
    <property type="molecule type" value="Genomic_DNA"/>
</dbReference>
<dbReference type="PROSITE" id="PS50249">
    <property type="entry name" value="MPN"/>
    <property type="match status" value="1"/>
</dbReference>
<dbReference type="InterPro" id="IPR028090">
    <property type="entry name" value="JAB_dom_prok"/>
</dbReference>
<evidence type="ECO:0000259" key="6">
    <source>
        <dbReference type="PROSITE" id="PS50249"/>
    </source>
</evidence>
<evidence type="ECO:0000256" key="5">
    <source>
        <dbReference type="ARBA" id="ARBA00023049"/>
    </source>
</evidence>
<feature type="domain" description="MPN" evidence="6">
    <location>
        <begin position="2"/>
        <end position="141"/>
    </location>
</feature>
<name>A0AAU7CYW5_9BACT</name>